<reference evidence="7 8" key="1">
    <citation type="journal article" date="2018" name="BMC Genomics">
        <title>Genomic evidence for intraspecific hybridization in a clonal and extremely halotolerant yeast.</title>
        <authorList>
            <person name="Gostincar C."/>
            <person name="Stajich J.E."/>
            <person name="Zupancic J."/>
            <person name="Zalar P."/>
            <person name="Gunde-Cimerman N."/>
        </authorList>
    </citation>
    <scope>NUCLEOTIDE SEQUENCE [LARGE SCALE GENOMIC DNA]</scope>
    <source>
        <strain evidence="7 8">EXF-171</strain>
    </source>
</reference>
<evidence type="ECO:0000256" key="6">
    <source>
        <dbReference type="SAM" id="SignalP"/>
    </source>
</evidence>
<keyword evidence="5" id="KW-0472">Membrane</keyword>
<feature type="signal peptide" evidence="6">
    <location>
        <begin position="1"/>
        <end position="21"/>
    </location>
</feature>
<dbReference type="EMBL" id="QWIQ01000856">
    <property type="protein sequence ID" value="RMY74938.1"/>
    <property type="molecule type" value="Genomic_DNA"/>
</dbReference>
<dbReference type="GO" id="GO:0034975">
    <property type="term" value="P:protein folding in endoplasmic reticulum"/>
    <property type="evidence" value="ECO:0007669"/>
    <property type="project" value="TreeGrafter"/>
</dbReference>
<evidence type="ECO:0008006" key="9">
    <source>
        <dbReference type="Google" id="ProtNLM"/>
    </source>
</evidence>
<accession>A0A3M7EE75</accession>
<dbReference type="InterPro" id="IPR018937">
    <property type="entry name" value="MMgT"/>
</dbReference>
<dbReference type="PANTHER" id="PTHR28144:SF1">
    <property type="entry name" value="ER MEMBRANE PROTEIN COMPLEX SUBUNIT 5"/>
    <property type="match status" value="1"/>
</dbReference>
<sequence>MGAMAALLNVFGVVLLAHAYATPTPKPTPAPNNHQANLCTKNSVYSAYEHSLLPTSSLPTKPSAILPHSLDPKVNLPIDVTLETLLSAFLLCIGTVLSSPGLKPIQWNVWAGKVERSVEARRMKQVGVGGGNPYAGLEDRPGFVDIRAARKEFGEWVKEGVRP</sequence>
<keyword evidence="4" id="KW-1133">Transmembrane helix</keyword>
<evidence type="ECO:0000313" key="8">
    <source>
        <dbReference type="Proteomes" id="UP000281468"/>
    </source>
</evidence>
<feature type="chain" id="PRO_5018142731" description="Magnesium transporter" evidence="6">
    <location>
        <begin position="22"/>
        <end position="163"/>
    </location>
</feature>
<protein>
    <recommendedName>
        <fullName evidence="9">Magnesium transporter</fullName>
    </recommendedName>
</protein>
<dbReference type="VEuPathDB" id="FungiDB:BTJ68_01554"/>
<dbReference type="Pfam" id="PF10270">
    <property type="entry name" value="MMgT"/>
    <property type="match status" value="1"/>
</dbReference>
<dbReference type="InterPro" id="IPR053279">
    <property type="entry name" value="EMC_subunit"/>
</dbReference>
<proteinExistence type="inferred from homology"/>
<evidence type="ECO:0000256" key="4">
    <source>
        <dbReference type="ARBA" id="ARBA00022989"/>
    </source>
</evidence>
<comment type="similarity">
    <text evidence="2">Belongs to the membrane magnesium transporter (TC 1.A.67) family.</text>
</comment>
<comment type="subcellular location">
    <subcellularLocation>
        <location evidence="1">Endomembrane system</location>
        <topology evidence="1">Multi-pass membrane protein</topology>
    </subcellularLocation>
</comment>
<name>A0A3M7EE75_HORWE</name>
<organism evidence="7 8">
    <name type="scientific">Hortaea werneckii</name>
    <name type="common">Black yeast</name>
    <name type="synonym">Cladosporium werneckii</name>
    <dbReference type="NCBI Taxonomy" id="91943"/>
    <lineage>
        <taxon>Eukaryota</taxon>
        <taxon>Fungi</taxon>
        <taxon>Dikarya</taxon>
        <taxon>Ascomycota</taxon>
        <taxon>Pezizomycotina</taxon>
        <taxon>Dothideomycetes</taxon>
        <taxon>Dothideomycetidae</taxon>
        <taxon>Mycosphaerellales</taxon>
        <taxon>Teratosphaeriaceae</taxon>
        <taxon>Hortaea</taxon>
    </lineage>
</organism>
<keyword evidence="3" id="KW-0812">Transmembrane</keyword>
<evidence type="ECO:0000256" key="3">
    <source>
        <dbReference type="ARBA" id="ARBA00022692"/>
    </source>
</evidence>
<dbReference type="GO" id="GO:0072546">
    <property type="term" value="C:EMC complex"/>
    <property type="evidence" value="ECO:0007669"/>
    <property type="project" value="TreeGrafter"/>
</dbReference>
<dbReference type="Proteomes" id="UP000281468">
    <property type="component" value="Unassembled WGS sequence"/>
</dbReference>
<dbReference type="AlphaFoldDB" id="A0A3M7EE75"/>
<evidence type="ECO:0000256" key="2">
    <source>
        <dbReference type="ARBA" id="ARBA00006109"/>
    </source>
</evidence>
<gene>
    <name evidence="7" type="ORF">D0862_14018</name>
</gene>
<keyword evidence="6" id="KW-0732">Signal</keyword>
<evidence type="ECO:0000313" key="7">
    <source>
        <dbReference type="EMBL" id="RMY74938.1"/>
    </source>
</evidence>
<evidence type="ECO:0000256" key="5">
    <source>
        <dbReference type="ARBA" id="ARBA00023136"/>
    </source>
</evidence>
<comment type="caution">
    <text evidence="7">The sequence shown here is derived from an EMBL/GenBank/DDBJ whole genome shotgun (WGS) entry which is preliminary data.</text>
</comment>
<dbReference type="PANTHER" id="PTHR28144">
    <property type="entry name" value="ER MEMBRANE PROTEIN COMPLEX SUBUNIT 5"/>
    <property type="match status" value="1"/>
</dbReference>
<evidence type="ECO:0000256" key="1">
    <source>
        <dbReference type="ARBA" id="ARBA00004127"/>
    </source>
</evidence>